<dbReference type="InterPro" id="IPR036291">
    <property type="entry name" value="NAD(P)-bd_dom_sf"/>
</dbReference>
<dbReference type="InterPro" id="IPR012280">
    <property type="entry name" value="Semialdhyde_DH_dimer_dom"/>
</dbReference>
<keyword evidence="9" id="KW-0220">Diaminopimelate biosynthesis</keyword>
<keyword evidence="15" id="KW-0732">Signal</keyword>
<comment type="catalytic activity">
    <reaction evidence="13">
        <text>L-aspartate 4-semialdehyde + phosphate + NADP(+) = 4-phospho-L-aspartate + NADPH + H(+)</text>
        <dbReference type="Rhea" id="RHEA:24284"/>
        <dbReference type="ChEBI" id="CHEBI:15378"/>
        <dbReference type="ChEBI" id="CHEBI:43474"/>
        <dbReference type="ChEBI" id="CHEBI:57535"/>
        <dbReference type="ChEBI" id="CHEBI:57783"/>
        <dbReference type="ChEBI" id="CHEBI:58349"/>
        <dbReference type="ChEBI" id="CHEBI:537519"/>
        <dbReference type="EC" id="1.2.1.11"/>
    </reaction>
</comment>
<dbReference type="Pfam" id="PF01118">
    <property type="entry name" value="Semialdhyde_dh"/>
    <property type="match status" value="1"/>
</dbReference>
<dbReference type="CDD" id="cd18131">
    <property type="entry name" value="ASADH_C_bac_euk_like"/>
    <property type="match status" value="1"/>
</dbReference>
<feature type="active site" description="Proton acceptor" evidence="14">
    <location>
        <position position="310"/>
    </location>
</feature>
<evidence type="ECO:0000313" key="18">
    <source>
        <dbReference type="Proteomes" id="UP001530293"/>
    </source>
</evidence>
<reference evidence="17 18" key="1">
    <citation type="submission" date="2024-10" db="EMBL/GenBank/DDBJ databases">
        <title>Updated reference genomes for cyclostephanoid diatoms.</title>
        <authorList>
            <person name="Roberts W.R."/>
            <person name="Alverson A.J."/>
        </authorList>
    </citation>
    <scope>NUCLEOTIDE SEQUENCE [LARGE SCALE GENOMIC DNA]</scope>
    <source>
        <strain evidence="17 18">AJA232-27</strain>
    </source>
</reference>
<evidence type="ECO:0000256" key="11">
    <source>
        <dbReference type="ARBA" id="ARBA00023154"/>
    </source>
</evidence>
<evidence type="ECO:0000256" key="15">
    <source>
        <dbReference type="SAM" id="SignalP"/>
    </source>
</evidence>
<evidence type="ECO:0000313" key="17">
    <source>
        <dbReference type="EMBL" id="KAL3770806.1"/>
    </source>
</evidence>
<dbReference type="PANTHER" id="PTHR46278">
    <property type="entry name" value="DEHYDROGENASE, PUTATIVE-RELATED"/>
    <property type="match status" value="1"/>
</dbReference>
<keyword evidence="11" id="KW-0457">Lysine biosynthesis</keyword>
<proteinExistence type="inferred from homology"/>
<evidence type="ECO:0000256" key="5">
    <source>
        <dbReference type="ARBA" id="ARBA00013120"/>
    </source>
</evidence>
<feature type="chain" id="PRO_5044742579" description="aspartate-semialdehyde dehydrogenase" evidence="15">
    <location>
        <begin position="24"/>
        <end position="411"/>
    </location>
</feature>
<dbReference type="GO" id="GO:0019877">
    <property type="term" value="P:diaminopimelate biosynthetic process"/>
    <property type="evidence" value="ECO:0007669"/>
    <property type="project" value="UniProtKB-KW"/>
</dbReference>
<evidence type="ECO:0000256" key="6">
    <source>
        <dbReference type="ARBA" id="ARBA00022605"/>
    </source>
</evidence>
<comment type="pathway">
    <text evidence="2">Amino-acid biosynthesis; L-threonine biosynthesis; L-threonine from L-aspartate: step 2/5.</text>
</comment>
<name>A0ABD3N414_9STRA</name>
<dbReference type="PANTHER" id="PTHR46278:SF2">
    <property type="entry name" value="ASPARTATE-SEMIALDEHYDE DEHYDROGENASE"/>
    <property type="match status" value="1"/>
</dbReference>
<dbReference type="EMBL" id="JALLBG020000035">
    <property type="protein sequence ID" value="KAL3770806.1"/>
    <property type="molecule type" value="Genomic_DNA"/>
</dbReference>
<keyword evidence="10" id="KW-0560">Oxidoreductase</keyword>
<dbReference type="HAMAP" id="MF_02121">
    <property type="entry name" value="ASADH"/>
    <property type="match status" value="1"/>
</dbReference>
<evidence type="ECO:0000259" key="16">
    <source>
        <dbReference type="SMART" id="SM00859"/>
    </source>
</evidence>
<keyword evidence="12" id="KW-0486">Methionine biosynthesis</keyword>
<dbReference type="Gene3D" id="3.40.50.720">
    <property type="entry name" value="NAD(P)-binding Rossmann-like Domain"/>
    <property type="match status" value="1"/>
</dbReference>
<comment type="subunit">
    <text evidence="4">Homodimer.</text>
</comment>
<evidence type="ECO:0000256" key="12">
    <source>
        <dbReference type="ARBA" id="ARBA00023167"/>
    </source>
</evidence>
<dbReference type="Pfam" id="PF02774">
    <property type="entry name" value="Semialdhyde_dhC"/>
    <property type="match status" value="1"/>
</dbReference>
<comment type="caution">
    <text evidence="17">The sequence shown here is derived from an EMBL/GenBank/DDBJ whole genome shotgun (WGS) entry which is preliminary data.</text>
</comment>
<dbReference type="Proteomes" id="UP001530293">
    <property type="component" value="Unassembled WGS sequence"/>
</dbReference>
<evidence type="ECO:0000256" key="14">
    <source>
        <dbReference type="PIRSR" id="PIRSR000148-1"/>
    </source>
</evidence>
<evidence type="ECO:0000256" key="1">
    <source>
        <dbReference type="ARBA" id="ARBA00005021"/>
    </source>
</evidence>
<feature type="signal peptide" evidence="15">
    <location>
        <begin position="1"/>
        <end position="23"/>
    </location>
</feature>
<comment type="pathway">
    <text evidence="1">Amino-acid biosynthesis; L-methionine biosynthesis via de novo pathway; L-homoserine from L-aspartate: step 2/3.</text>
</comment>
<protein>
    <recommendedName>
        <fullName evidence="5">aspartate-semialdehyde dehydrogenase</fullName>
        <ecNumber evidence="5">1.2.1.11</ecNumber>
    </recommendedName>
</protein>
<keyword evidence="6" id="KW-0028">Amino-acid biosynthesis</keyword>
<accession>A0ABD3N414</accession>
<dbReference type="EC" id="1.2.1.11" evidence="5"/>
<evidence type="ECO:0000256" key="9">
    <source>
        <dbReference type="ARBA" id="ARBA00022915"/>
    </source>
</evidence>
<evidence type="ECO:0000256" key="7">
    <source>
        <dbReference type="ARBA" id="ARBA00022697"/>
    </source>
</evidence>
<dbReference type="NCBIfam" id="NF011456">
    <property type="entry name" value="PRK14874.1"/>
    <property type="match status" value="1"/>
</dbReference>
<dbReference type="AlphaFoldDB" id="A0ABD3N414"/>
<evidence type="ECO:0000256" key="4">
    <source>
        <dbReference type="ARBA" id="ARBA00011738"/>
    </source>
</evidence>
<keyword evidence="8" id="KW-0521">NADP</keyword>
<feature type="active site" description="Acyl-thioester intermediate" evidence="14">
    <location>
        <position position="194"/>
    </location>
</feature>
<feature type="domain" description="Semialdehyde dehydrogenase NAD-binding" evidence="16">
    <location>
        <begin position="69"/>
        <end position="186"/>
    </location>
</feature>
<dbReference type="SUPFAM" id="SSF51735">
    <property type="entry name" value="NAD(P)-binding Rossmann-fold domains"/>
    <property type="match status" value="1"/>
</dbReference>
<evidence type="ECO:0000256" key="2">
    <source>
        <dbReference type="ARBA" id="ARBA00005097"/>
    </source>
</evidence>
<evidence type="ECO:0000256" key="13">
    <source>
        <dbReference type="ARBA" id="ARBA00047891"/>
    </source>
</evidence>
<gene>
    <name evidence="17" type="ORF">ACHAWU_006365</name>
</gene>
<dbReference type="GO" id="GO:0004073">
    <property type="term" value="F:aspartate-semialdehyde dehydrogenase activity"/>
    <property type="evidence" value="ECO:0007669"/>
    <property type="project" value="UniProtKB-EC"/>
</dbReference>
<dbReference type="CDD" id="cd02316">
    <property type="entry name" value="VcASADH2_like_N"/>
    <property type="match status" value="1"/>
</dbReference>
<evidence type="ECO:0000256" key="8">
    <source>
        <dbReference type="ARBA" id="ARBA00022857"/>
    </source>
</evidence>
<dbReference type="InterPro" id="IPR012080">
    <property type="entry name" value="Asp_semialdehyde_DH"/>
</dbReference>
<dbReference type="GO" id="GO:0009086">
    <property type="term" value="P:methionine biosynthetic process"/>
    <property type="evidence" value="ECO:0007669"/>
    <property type="project" value="UniProtKB-KW"/>
</dbReference>
<dbReference type="InterPro" id="IPR000534">
    <property type="entry name" value="Semialdehyde_DH_NAD-bd"/>
</dbReference>
<evidence type="ECO:0000256" key="3">
    <source>
        <dbReference type="ARBA" id="ARBA00010584"/>
    </source>
</evidence>
<dbReference type="GO" id="GO:0009085">
    <property type="term" value="P:lysine biosynthetic process"/>
    <property type="evidence" value="ECO:0007669"/>
    <property type="project" value="UniProtKB-KW"/>
</dbReference>
<dbReference type="InterPro" id="IPR005986">
    <property type="entry name" value="Asp_semialdehyde_DH_beta"/>
</dbReference>
<dbReference type="PIRSF" id="PIRSF000148">
    <property type="entry name" value="ASA_dh"/>
    <property type="match status" value="1"/>
</dbReference>
<dbReference type="SUPFAM" id="SSF55347">
    <property type="entry name" value="Glyceraldehyde-3-phosphate dehydrogenase-like, C-terminal domain"/>
    <property type="match status" value="1"/>
</dbReference>
<sequence length="411" mass="43586">MRFSTAAAAAIVAIASSVSSVNGFTVSSSSLSSFTSSSANNFVRRAANPRAYTQTSSSSSLNMSATPLNVGIVGATGAVGKEIVGVLEKRSFPVANLRIFGSERSAGKNVETKFGSVTVELFSEDAARECDVVFLAVDGDFSLAHAENICAGNDGAVVIDNSSAFRYKEGIPLVVPEINAEATKGKKLIANPNCTTAIGLMAVWPLHKLFGLKKMVMSTYQAASGAGQPGMDELMEGTRSVLSGERAVAENKIFAHPLPFNVIPHIDKFQDNGYTKEEMKVTWETRKICGLPDDFPVSCTAVRIPTSRAHSESIVALFDKPVDIAAARKALEEAPGVKLVDDIDNLKYPMPLTATGQYDVEVGRLRKNIAFDNALEFFVVGDQLLRGAALNAVVVAEAMVENGALQAKVAV</sequence>
<comment type="similarity">
    <text evidence="3">Belongs to the aspartate-semialdehyde dehydrogenase family.</text>
</comment>
<dbReference type="GO" id="GO:0009088">
    <property type="term" value="P:threonine biosynthetic process"/>
    <property type="evidence" value="ECO:0007669"/>
    <property type="project" value="UniProtKB-KW"/>
</dbReference>
<keyword evidence="7" id="KW-0791">Threonine biosynthesis</keyword>
<keyword evidence="18" id="KW-1185">Reference proteome</keyword>
<dbReference type="Gene3D" id="3.30.360.10">
    <property type="entry name" value="Dihydrodipicolinate Reductase, domain 2"/>
    <property type="match status" value="1"/>
</dbReference>
<organism evidence="17 18">
    <name type="scientific">Discostella pseudostelligera</name>
    <dbReference type="NCBI Taxonomy" id="259834"/>
    <lineage>
        <taxon>Eukaryota</taxon>
        <taxon>Sar</taxon>
        <taxon>Stramenopiles</taxon>
        <taxon>Ochrophyta</taxon>
        <taxon>Bacillariophyta</taxon>
        <taxon>Coscinodiscophyceae</taxon>
        <taxon>Thalassiosirophycidae</taxon>
        <taxon>Stephanodiscales</taxon>
        <taxon>Stephanodiscaceae</taxon>
        <taxon>Discostella</taxon>
    </lineage>
</organism>
<dbReference type="NCBIfam" id="TIGR01296">
    <property type="entry name" value="asd_B"/>
    <property type="match status" value="1"/>
</dbReference>
<dbReference type="SMART" id="SM00859">
    <property type="entry name" value="Semialdhyde_dh"/>
    <property type="match status" value="1"/>
</dbReference>
<evidence type="ECO:0000256" key="10">
    <source>
        <dbReference type="ARBA" id="ARBA00023002"/>
    </source>
</evidence>